<accession>D9PG15</accession>
<name>D9PG15_9ZZZZ</name>
<dbReference type="GO" id="GO:0031640">
    <property type="term" value="P:killing of cells of another organism"/>
    <property type="evidence" value="ECO:0007669"/>
    <property type="project" value="UniProtKB-KW"/>
</dbReference>
<dbReference type="AlphaFoldDB" id="D9PG15"/>
<keyword evidence="1" id="KW-0929">Antimicrobial</keyword>
<evidence type="ECO:0000256" key="2">
    <source>
        <dbReference type="ARBA" id="ARBA00022638"/>
    </source>
</evidence>
<organism evidence="3">
    <name type="scientific">sediment metagenome</name>
    <dbReference type="NCBI Taxonomy" id="749907"/>
    <lineage>
        <taxon>unclassified sequences</taxon>
        <taxon>metagenomes</taxon>
        <taxon>ecological metagenomes</taxon>
    </lineage>
</organism>
<feature type="non-terminal residue" evidence="3">
    <location>
        <position position="60"/>
    </location>
</feature>
<comment type="caution">
    <text evidence="3">The sequence shown here is derived from an EMBL/GenBank/DDBJ whole genome shotgun (WGS) entry which is preliminary data.</text>
</comment>
<dbReference type="InterPro" id="IPR023347">
    <property type="entry name" value="Lysozyme_dom_sf"/>
</dbReference>
<dbReference type="EMBL" id="ADZX01000153">
    <property type="protein sequence ID" value="EFK97501.1"/>
    <property type="molecule type" value="Genomic_DNA"/>
</dbReference>
<dbReference type="GO" id="GO:0009253">
    <property type="term" value="P:peptidoglycan catabolic process"/>
    <property type="evidence" value="ECO:0007669"/>
    <property type="project" value="InterPro"/>
</dbReference>
<dbReference type="SUPFAM" id="SSF53955">
    <property type="entry name" value="Lysozyme-like"/>
    <property type="match status" value="1"/>
</dbReference>
<dbReference type="GO" id="GO:0042742">
    <property type="term" value="P:defense response to bacterium"/>
    <property type="evidence" value="ECO:0007669"/>
    <property type="project" value="UniProtKB-KW"/>
</dbReference>
<dbReference type="InterPro" id="IPR023346">
    <property type="entry name" value="Lysozyme-like_dom_sf"/>
</dbReference>
<dbReference type="Gene3D" id="1.10.530.40">
    <property type="match status" value="1"/>
</dbReference>
<proteinExistence type="predicted"/>
<reference evidence="3" key="2">
    <citation type="journal article" date="2011" name="Microb. Ecol.">
        <title>Taxonomic and Functional Metagenomic Profiling of the Microbial Community in the Anoxic Sediment of a Sub-saline Shallow Lake (Laguna de Carrizo, Central Spain).</title>
        <authorList>
            <person name="Ferrer M."/>
            <person name="Guazzaroni M.E."/>
            <person name="Richter M."/>
            <person name="Garcia-Salamanca A."/>
            <person name="Yarza P."/>
            <person name="Suarez-Suarez A."/>
            <person name="Solano J."/>
            <person name="Alcaide M."/>
            <person name="van Dillewijn P."/>
            <person name="Molina-Henares M.A."/>
            <person name="Lopez-Cortes N."/>
            <person name="Al-Ramahi Y."/>
            <person name="Guerrero C."/>
            <person name="Acosta A."/>
            <person name="de Eugenio L.I."/>
            <person name="Martinez V."/>
            <person name="Marques S."/>
            <person name="Rojo F."/>
            <person name="Santero E."/>
            <person name="Genilloud O."/>
            <person name="Perez-Perez J."/>
            <person name="Rossello-Mora R."/>
            <person name="Ramos J.L."/>
        </authorList>
    </citation>
    <scope>NUCLEOTIDE SEQUENCE</scope>
</reference>
<evidence type="ECO:0000313" key="3">
    <source>
        <dbReference type="EMBL" id="EFK97501.1"/>
    </source>
</evidence>
<sequence>MPAPLRDVPQEGIELIKSFEGIPDGDPSSVNLDAYLDPVGIWTIGWGHAITYQGVFLRGP</sequence>
<keyword evidence="2" id="KW-0081">Bacteriolytic enzyme</keyword>
<dbReference type="GO" id="GO:0003796">
    <property type="term" value="F:lysozyme activity"/>
    <property type="evidence" value="ECO:0007669"/>
    <property type="project" value="InterPro"/>
</dbReference>
<evidence type="ECO:0000256" key="1">
    <source>
        <dbReference type="ARBA" id="ARBA00022529"/>
    </source>
</evidence>
<reference evidence="3" key="1">
    <citation type="submission" date="2010-07" db="EMBL/GenBank/DDBJ databases">
        <authorList>
            <consortium name="CONSOLIDER consortium CSD2007-00005"/>
            <person name="Guazzaroni M.-E."/>
            <person name="Richter M."/>
            <person name="Garcia-Salamanca A."/>
            <person name="Yarza P."/>
            <person name="Ferrer M."/>
        </authorList>
    </citation>
    <scope>NUCLEOTIDE SEQUENCE</scope>
</reference>
<dbReference type="GO" id="GO:0016998">
    <property type="term" value="P:cell wall macromolecule catabolic process"/>
    <property type="evidence" value="ECO:0007669"/>
    <property type="project" value="InterPro"/>
</dbReference>
<gene>
    <name evidence="3" type="ORF">LDC_0460</name>
</gene>
<protein>
    <submittedName>
        <fullName evidence="3">Uncharacterized protein</fullName>
    </submittedName>
</protein>